<comment type="caution">
    <text evidence="4">The sequence shown here is derived from an EMBL/GenBank/DDBJ whole genome shotgun (WGS) entry which is preliminary data.</text>
</comment>
<dbReference type="NCBIfam" id="NF008439">
    <property type="entry name" value="PRK11282.1"/>
    <property type="match status" value="1"/>
</dbReference>
<dbReference type="AlphaFoldDB" id="W1N9T3"/>
<dbReference type="InterPro" id="IPR016164">
    <property type="entry name" value="FAD-linked_Oxase-like_C"/>
</dbReference>
<evidence type="ECO:0000256" key="2">
    <source>
        <dbReference type="ARBA" id="ARBA00022827"/>
    </source>
</evidence>
<dbReference type="EMBL" id="AVBC01000020">
    <property type="protein sequence ID" value="ERL51700.1"/>
    <property type="molecule type" value="Genomic_DNA"/>
</dbReference>
<keyword evidence="2" id="KW-0274">FAD</keyword>
<gene>
    <name evidence="4" type="ORF">BJB45_11085</name>
</gene>
<reference evidence="4 5" key="1">
    <citation type="submission" date="2013-08" db="EMBL/GenBank/DDBJ databases">
        <title>draft genome of Halomonas huanghegensis, strain BJGMM-B45T.</title>
        <authorList>
            <person name="Miao C."/>
            <person name="Wan Y."/>
            <person name="Jin W."/>
        </authorList>
    </citation>
    <scope>NUCLEOTIDE SEQUENCE [LARGE SCALE GENOMIC DNA]</scope>
    <source>
        <strain evidence="4 5">BJGMM-B45</strain>
    </source>
</reference>
<sequence length="372" mass="40607">MSATETSTTSGDDLVSLGERLKQAHREGGAVRIEGGGTRHFTGRQVEGEVLSTRRHRGITSYDPVELIVSVRAGTPLQELEATLAQHGQMLPFEPPRFGAESTVGGMVASGLSGPRRPWAGAVRDFVLGMRVLDHQGREQRFGGEVMKNVAGYDLSRLMVGAQGTLGLITEVSLKVLPVPSSSRSLRLEIDRERAMQQLASWGRQPLPLSAATWHDGALNLRLEGGPGSVAATADMIGGDDLDAGYWQQLRDWQLPLFRDDQFRSQPFTDHQQPLWRLALPANTPALALAELEGAESIDDWAGCQRWLRSDIEATTLRDACALAGGHATCFTPQAADPYTPLSPVLARYHRQLKQQLDPNGVFNPGRLYPDF</sequence>
<dbReference type="PROSITE" id="PS51387">
    <property type="entry name" value="FAD_PCMH"/>
    <property type="match status" value="1"/>
</dbReference>
<keyword evidence="1" id="KW-0285">Flavoprotein</keyword>
<dbReference type="InterPro" id="IPR036318">
    <property type="entry name" value="FAD-bd_PCMH-like_sf"/>
</dbReference>
<accession>W1N9T3</accession>
<dbReference type="GO" id="GO:0071949">
    <property type="term" value="F:FAD binding"/>
    <property type="evidence" value="ECO:0007669"/>
    <property type="project" value="InterPro"/>
</dbReference>
<dbReference type="RefSeq" id="WP_021818336.1">
    <property type="nucleotide sequence ID" value="NZ_AVBC01000020.1"/>
</dbReference>
<name>W1N9T3_9GAMM</name>
<dbReference type="InterPro" id="IPR016166">
    <property type="entry name" value="FAD-bd_PCMH"/>
</dbReference>
<protein>
    <recommendedName>
        <fullName evidence="3">FAD-binding PCMH-type domain-containing protein</fullName>
    </recommendedName>
</protein>
<keyword evidence="5" id="KW-1185">Reference proteome</keyword>
<dbReference type="Pfam" id="PF01565">
    <property type="entry name" value="FAD_binding_4"/>
    <property type="match status" value="1"/>
</dbReference>
<evidence type="ECO:0000259" key="3">
    <source>
        <dbReference type="PROSITE" id="PS51387"/>
    </source>
</evidence>
<dbReference type="SUPFAM" id="SSF55103">
    <property type="entry name" value="FAD-linked oxidases, C-terminal domain"/>
    <property type="match status" value="1"/>
</dbReference>
<feature type="domain" description="FAD-binding PCMH-type" evidence="3">
    <location>
        <begin position="1"/>
        <end position="179"/>
    </location>
</feature>
<dbReference type="GO" id="GO:0003824">
    <property type="term" value="F:catalytic activity"/>
    <property type="evidence" value="ECO:0007669"/>
    <property type="project" value="InterPro"/>
</dbReference>
<dbReference type="PANTHER" id="PTHR11748:SF103">
    <property type="entry name" value="GLYCOLATE OXIDASE SUBUNIT GLCE"/>
    <property type="match status" value="1"/>
</dbReference>
<dbReference type="InterPro" id="IPR016169">
    <property type="entry name" value="FAD-bd_PCMH_sub2"/>
</dbReference>
<evidence type="ECO:0000313" key="5">
    <source>
        <dbReference type="Proteomes" id="UP000019113"/>
    </source>
</evidence>
<dbReference type="Proteomes" id="UP000019113">
    <property type="component" value="Unassembled WGS sequence"/>
</dbReference>
<organism evidence="4 5">
    <name type="scientific">Halomonas huangheensis</name>
    <dbReference type="NCBI Taxonomy" id="1178482"/>
    <lineage>
        <taxon>Bacteria</taxon>
        <taxon>Pseudomonadati</taxon>
        <taxon>Pseudomonadota</taxon>
        <taxon>Gammaproteobacteria</taxon>
        <taxon>Oceanospirillales</taxon>
        <taxon>Halomonadaceae</taxon>
        <taxon>Halomonas</taxon>
    </lineage>
</organism>
<dbReference type="SUPFAM" id="SSF56176">
    <property type="entry name" value="FAD-binding/transporter-associated domain-like"/>
    <property type="match status" value="1"/>
</dbReference>
<evidence type="ECO:0000313" key="4">
    <source>
        <dbReference type="EMBL" id="ERL51700.1"/>
    </source>
</evidence>
<dbReference type="STRING" id="1178482.AR456_15965"/>
<dbReference type="PANTHER" id="PTHR11748">
    <property type="entry name" value="D-LACTATE DEHYDROGENASE"/>
    <property type="match status" value="1"/>
</dbReference>
<dbReference type="KEGG" id="hhu:AR456_15965"/>
<evidence type="ECO:0000256" key="1">
    <source>
        <dbReference type="ARBA" id="ARBA00022630"/>
    </source>
</evidence>
<proteinExistence type="predicted"/>
<dbReference type="Gene3D" id="3.30.465.10">
    <property type="match status" value="1"/>
</dbReference>
<dbReference type="OrthoDB" id="9811557at2"/>
<dbReference type="eggNOG" id="COG0277">
    <property type="taxonomic scope" value="Bacteria"/>
</dbReference>
<dbReference type="PATRIC" id="fig|1178482.3.peg.1378"/>
<dbReference type="InterPro" id="IPR006094">
    <property type="entry name" value="Oxid_FAD_bind_N"/>
</dbReference>